<evidence type="ECO:0000259" key="2">
    <source>
        <dbReference type="Pfam" id="PF13472"/>
    </source>
</evidence>
<dbReference type="PANTHER" id="PTHR30383:SF24">
    <property type="entry name" value="THIOESTERASE 1_PROTEASE 1_LYSOPHOSPHOLIPASE L1"/>
    <property type="match status" value="1"/>
</dbReference>
<dbReference type="GO" id="GO:0004622">
    <property type="term" value="F:phosphatidylcholine lysophospholipase activity"/>
    <property type="evidence" value="ECO:0007669"/>
    <property type="project" value="TreeGrafter"/>
</dbReference>
<dbReference type="PROSITE" id="PS51257">
    <property type="entry name" value="PROKAR_LIPOPROTEIN"/>
    <property type="match status" value="1"/>
</dbReference>
<evidence type="ECO:0000256" key="1">
    <source>
        <dbReference type="SAM" id="SignalP"/>
    </source>
</evidence>
<keyword evidence="4" id="KW-1185">Reference proteome</keyword>
<feature type="signal peptide" evidence="1">
    <location>
        <begin position="1"/>
        <end position="30"/>
    </location>
</feature>
<comment type="caution">
    <text evidence="3">The sequence shown here is derived from an EMBL/GenBank/DDBJ whole genome shotgun (WGS) entry which is preliminary data.</text>
</comment>
<dbReference type="AlphaFoldDB" id="A0A844XD81"/>
<dbReference type="Gene3D" id="3.40.50.1110">
    <property type="entry name" value="SGNH hydrolase"/>
    <property type="match status" value="1"/>
</dbReference>
<keyword evidence="1" id="KW-0732">Signal</keyword>
<dbReference type="PANTHER" id="PTHR30383">
    <property type="entry name" value="THIOESTERASE 1/PROTEASE 1/LYSOPHOSPHOLIPASE L1"/>
    <property type="match status" value="1"/>
</dbReference>
<reference evidence="3 4" key="1">
    <citation type="submission" date="2019-12" db="EMBL/GenBank/DDBJ databases">
        <authorList>
            <person name="Lee S.D."/>
        </authorList>
    </citation>
    <scope>NUCLEOTIDE SEQUENCE [LARGE SCALE GENOMIC DNA]</scope>
    <source>
        <strain evidence="3 4">GH3-10</strain>
    </source>
</reference>
<dbReference type="Proteomes" id="UP000461409">
    <property type="component" value="Unassembled WGS sequence"/>
</dbReference>
<gene>
    <name evidence="3" type="ORF">GRF63_06060</name>
</gene>
<protein>
    <submittedName>
        <fullName evidence="3">Arylesterase</fullName>
    </submittedName>
</protein>
<dbReference type="InterPro" id="IPR051532">
    <property type="entry name" value="Ester_Hydrolysis_Enzymes"/>
</dbReference>
<dbReference type="SUPFAM" id="SSF52266">
    <property type="entry name" value="SGNH hydrolase"/>
    <property type="match status" value="1"/>
</dbReference>
<dbReference type="EMBL" id="WUBR01000001">
    <property type="protein sequence ID" value="MWV27465.1"/>
    <property type="molecule type" value="Genomic_DNA"/>
</dbReference>
<dbReference type="InterPro" id="IPR036514">
    <property type="entry name" value="SGNH_hydro_sf"/>
</dbReference>
<reference evidence="3 4" key="2">
    <citation type="submission" date="2020-02" db="EMBL/GenBank/DDBJ databases">
        <title>Erythrobacter dongmakensis sp. nov., isolated from a tidal mudflat.</title>
        <authorList>
            <person name="Kim I.S."/>
        </authorList>
    </citation>
    <scope>NUCLEOTIDE SEQUENCE [LARGE SCALE GENOMIC DNA]</scope>
    <source>
        <strain evidence="3 4">GH3-10</strain>
    </source>
</reference>
<sequence length="251" mass="26569">MSKPVLSRWHSAIRASSITIPAALALSACAEEAPVTPPEPTASTASSVEDPLPVMGPERVILGFGDSLMAGYQVEEAQGYPETLERALRGKGINARVIDAGVSGDTTAAGAQRIAFVLDNNADKTIDLAIIELGGNDLLRGIPVEQTRANLSAIIEEVQSRDIPIILMGMRAPPNLGADFVGQFDGIYTDLASQYGTALVPFFMEPLFQNPDLFQGDRVHPTAQGIEEMVNATVDDVAAALPEQTGPEKTD</sequence>
<proteinExistence type="predicted"/>
<evidence type="ECO:0000313" key="4">
    <source>
        <dbReference type="Proteomes" id="UP000461409"/>
    </source>
</evidence>
<evidence type="ECO:0000313" key="3">
    <source>
        <dbReference type="EMBL" id="MWV27465.1"/>
    </source>
</evidence>
<dbReference type="CDD" id="cd01822">
    <property type="entry name" value="Lysophospholipase_L1_like"/>
    <property type="match status" value="1"/>
</dbReference>
<organism evidence="3 4">
    <name type="scientific">Aurantiacibacter rhizosphaerae</name>
    <dbReference type="NCBI Taxonomy" id="2691582"/>
    <lineage>
        <taxon>Bacteria</taxon>
        <taxon>Pseudomonadati</taxon>
        <taxon>Pseudomonadota</taxon>
        <taxon>Alphaproteobacteria</taxon>
        <taxon>Sphingomonadales</taxon>
        <taxon>Erythrobacteraceae</taxon>
        <taxon>Aurantiacibacter</taxon>
    </lineage>
</organism>
<dbReference type="RefSeq" id="WP_160485027.1">
    <property type="nucleotide sequence ID" value="NZ_WUBR01000001.1"/>
</dbReference>
<feature type="chain" id="PRO_5032720836" evidence="1">
    <location>
        <begin position="31"/>
        <end position="251"/>
    </location>
</feature>
<accession>A0A844XD81</accession>
<name>A0A844XD81_9SPHN</name>
<dbReference type="Pfam" id="PF13472">
    <property type="entry name" value="Lipase_GDSL_2"/>
    <property type="match status" value="1"/>
</dbReference>
<dbReference type="InterPro" id="IPR013830">
    <property type="entry name" value="SGNH_hydro"/>
</dbReference>
<feature type="domain" description="SGNH hydrolase-type esterase" evidence="2">
    <location>
        <begin position="64"/>
        <end position="225"/>
    </location>
</feature>